<evidence type="ECO:0000313" key="1">
    <source>
        <dbReference type="EMBL" id="KAJ9065411.1"/>
    </source>
</evidence>
<dbReference type="Proteomes" id="UP001165960">
    <property type="component" value="Unassembled WGS sequence"/>
</dbReference>
<keyword evidence="2" id="KW-1185">Reference proteome</keyword>
<feature type="non-terminal residue" evidence="1">
    <location>
        <position position="1"/>
    </location>
</feature>
<dbReference type="EMBL" id="QTSX02004352">
    <property type="protein sequence ID" value="KAJ9065411.1"/>
    <property type="molecule type" value="Genomic_DNA"/>
</dbReference>
<sequence length="143" mass="16762">FSKIKLLQLVILSPFANTHIFFKFYQLLSLTYRLLSLATMLAFKQSLLAFKSTPSLSSKSLQYVSKRHESVKTLFFKNIPNGTDPKVMRNHFEQFSKVINLRMPVMRVGKTRGFGFLEVDEENSELIFQKTKDFRFQGRKNRN</sequence>
<comment type="caution">
    <text evidence="1">The sequence shown here is derived from an EMBL/GenBank/DDBJ whole genome shotgun (WGS) entry which is preliminary data.</text>
</comment>
<gene>
    <name evidence="1" type="ORF">DSO57_1019998</name>
</gene>
<evidence type="ECO:0000313" key="2">
    <source>
        <dbReference type="Proteomes" id="UP001165960"/>
    </source>
</evidence>
<accession>A0ACC2ST34</accession>
<proteinExistence type="predicted"/>
<organism evidence="1 2">
    <name type="scientific">Entomophthora muscae</name>
    <dbReference type="NCBI Taxonomy" id="34485"/>
    <lineage>
        <taxon>Eukaryota</taxon>
        <taxon>Fungi</taxon>
        <taxon>Fungi incertae sedis</taxon>
        <taxon>Zoopagomycota</taxon>
        <taxon>Entomophthoromycotina</taxon>
        <taxon>Entomophthoromycetes</taxon>
        <taxon>Entomophthorales</taxon>
        <taxon>Entomophthoraceae</taxon>
        <taxon>Entomophthora</taxon>
    </lineage>
</organism>
<protein>
    <submittedName>
        <fullName evidence="1">Uncharacterized protein</fullName>
    </submittedName>
</protein>
<reference evidence="1" key="1">
    <citation type="submission" date="2022-04" db="EMBL/GenBank/DDBJ databases">
        <title>Genome of the entomopathogenic fungus Entomophthora muscae.</title>
        <authorList>
            <person name="Elya C."/>
            <person name="Lovett B.R."/>
            <person name="Lee E."/>
            <person name="Macias A.M."/>
            <person name="Hajek A.E."/>
            <person name="De Bivort B.L."/>
            <person name="Kasson M.T."/>
            <person name="De Fine Licht H.H."/>
            <person name="Stajich J.E."/>
        </authorList>
    </citation>
    <scope>NUCLEOTIDE SEQUENCE</scope>
    <source>
        <strain evidence="1">Berkeley</strain>
    </source>
</reference>
<name>A0ACC2ST34_9FUNG</name>